<dbReference type="EMBL" id="BPRB01000379">
    <property type="protein sequence ID" value="GJE62696.1"/>
    <property type="molecule type" value="Genomic_DNA"/>
</dbReference>
<feature type="domain" description="Polysaccharide pyruvyl transferase" evidence="1">
    <location>
        <begin position="13"/>
        <end position="334"/>
    </location>
</feature>
<sequence length="419" mass="44869">MRIAIFNVKYSANLGDGVIAECLEAALSDMPGITARSLDLAGRRTYGEGLGASRSRILDRLRTLPRPLRHLVVRVLLGGLLRLRLIPHWRRALADCDAVIVGGGQLIADADLNFPLKLSAAAAECQRRGLPVAVFAVGVTPGWSGAGRRLLRRLFSKNVVQIAVRDERSRDHLSRLLGWRSHDGLAPALCRDPGLLAAEVYPARLRTARTRPLIGIGITHPAVLRHHADAPDSLPTCDAGWYADLILAVRRTGYDVACFTNGAAEDEVHLAAVRERLRSDAPEAVGTITFAAQPRCPADLARIVAGFDALVAHRLHAHILAYAYAIPSVGLDWDGKLGAFFASVKRERFMATPGGAVGLLTAALRSGLDAGVREVVIAQTRQGILRMAEALTAECALRRSAATTLRAPRPAAARAVSAG</sequence>
<proteinExistence type="predicted"/>
<dbReference type="Proteomes" id="UP001055057">
    <property type="component" value="Unassembled WGS sequence"/>
</dbReference>
<gene>
    <name evidence="2" type="ORF">MPOCJGCO_4830</name>
</gene>
<dbReference type="Pfam" id="PF04230">
    <property type="entry name" value="PS_pyruv_trans"/>
    <property type="match status" value="1"/>
</dbReference>
<keyword evidence="3" id="KW-1185">Reference proteome</keyword>
<evidence type="ECO:0000259" key="1">
    <source>
        <dbReference type="Pfam" id="PF04230"/>
    </source>
</evidence>
<protein>
    <recommendedName>
        <fullName evidence="1">Polysaccharide pyruvyl transferase domain-containing protein</fullName>
    </recommendedName>
</protein>
<evidence type="ECO:0000313" key="2">
    <source>
        <dbReference type="EMBL" id="GJE62696.1"/>
    </source>
</evidence>
<name>A0ABQ4U5Y2_9HYPH</name>
<organism evidence="2 3">
    <name type="scientific">Methylobacterium trifolii</name>
    <dbReference type="NCBI Taxonomy" id="1003092"/>
    <lineage>
        <taxon>Bacteria</taxon>
        <taxon>Pseudomonadati</taxon>
        <taxon>Pseudomonadota</taxon>
        <taxon>Alphaproteobacteria</taxon>
        <taxon>Hyphomicrobiales</taxon>
        <taxon>Methylobacteriaceae</taxon>
        <taxon>Methylobacterium</taxon>
    </lineage>
</organism>
<evidence type="ECO:0000313" key="3">
    <source>
        <dbReference type="Proteomes" id="UP001055057"/>
    </source>
</evidence>
<dbReference type="RefSeq" id="WP_238185332.1">
    <property type="nucleotide sequence ID" value="NZ_BPRB01000379.1"/>
</dbReference>
<dbReference type="PANTHER" id="PTHR36836">
    <property type="entry name" value="COLANIC ACID BIOSYNTHESIS PROTEIN WCAK"/>
    <property type="match status" value="1"/>
</dbReference>
<comment type="caution">
    <text evidence="2">The sequence shown here is derived from an EMBL/GenBank/DDBJ whole genome shotgun (WGS) entry which is preliminary data.</text>
</comment>
<reference evidence="2" key="1">
    <citation type="journal article" date="2021" name="Front. Microbiol.">
        <title>Comprehensive Comparative Genomics and Phenotyping of Methylobacterium Species.</title>
        <authorList>
            <person name="Alessa O."/>
            <person name="Ogura Y."/>
            <person name="Fujitani Y."/>
            <person name="Takami H."/>
            <person name="Hayashi T."/>
            <person name="Sahin N."/>
            <person name="Tani A."/>
        </authorList>
    </citation>
    <scope>NUCLEOTIDE SEQUENCE</scope>
    <source>
        <strain evidence="2">DSM 23632</strain>
    </source>
</reference>
<dbReference type="PANTHER" id="PTHR36836:SF1">
    <property type="entry name" value="COLANIC ACID BIOSYNTHESIS PROTEIN WCAK"/>
    <property type="match status" value="1"/>
</dbReference>
<accession>A0ABQ4U5Y2</accession>
<dbReference type="InterPro" id="IPR007345">
    <property type="entry name" value="Polysacch_pyruvyl_Trfase"/>
</dbReference>
<reference evidence="2" key="2">
    <citation type="submission" date="2021-08" db="EMBL/GenBank/DDBJ databases">
        <authorList>
            <person name="Tani A."/>
            <person name="Ola A."/>
            <person name="Ogura Y."/>
            <person name="Katsura K."/>
            <person name="Hayashi T."/>
        </authorList>
    </citation>
    <scope>NUCLEOTIDE SEQUENCE</scope>
    <source>
        <strain evidence="2">DSM 23632</strain>
    </source>
</reference>